<feature type="compositionally biased region" description="Low complexity" evidence="2">
    <location>
        <begin position="12"/>
        <end position="22"/>
    </location>
</feature>
<dbReference type="OrthoDB" id="8062037at2759"/>
<dbReference type="GO" id="GO:0061630">
    <property type="term" value="F:ubiquitin protein ligase activity"/>
    <property type="evidence" value="ECO:0007669"/>
    <property type="project" value="UniProtKB-EC"/>
</dbReference>
<sequence length="854" mass="92640">SQEMSDPLGIEQSQSSPPSLSQVFAGTLAPQSRTNASDEIQERPLARAGSALSICSTTESVQTEAISETERCDGGQQQTASNLHRQRFDGVQPADNERRDIIPQKRPHIVTDDSTSADMSYAQAGVARLSALPERQSRFFAGTSGSSVVMEGTSADIGSGAAPADIAATTSADSSRMSGGDSDSDDFARPIAPLPASSEQHPGRPPPIPEDSLGQETAADKEGNTEHATADDRNVCSVCLEPWSISGPHRVISLKCGHLFGQSCARKWLRKSSLKRFRQGSTSTKVLGKCPECNQRAELRDIRPIYARSITAVDGGKLYDMQAELKRLNELKAKLEGERMEFCLKYNQMHNEVVRLRKELELSFQRGQWLQLENSNLTKRVSELCGSDDPHSSLPPSPRDDLSLPDALDILTDDQQQLCDDNRREDNTSGNSTEKAVASDRVRSTYLPRMRLRATIPIATQALDSSRLLVIHPHEQLVYASYSRPSLHLHTLAQIDIHNPNAPAYVLDLPHKAEIRGAEVSPHASGARYMLTASQDQTAAVCSLGYGSSLATVSAAAAGKRPSPMLAAKISTRAPCWSCAWDPCDANICYVGTTSSRVMAFDLRRANMPLHTWDGPRNGVDMLSGASASSATGVKLSTGYSPIHGIVAMPPDHHGGRLVVANSAHLFALPPLPDRVPLADATEQGAKTPSAAWVQLTENTGSCGRSCYSVSFDASLGCIAASFRTQNSETNMPATEHELFDVGASRDEWQRRRRRITVSSTQTKMARSTLFSYKNNCAPDHRQGLFCAGVEALRMVRAWDVAGRSNKEVLSLGDVTAAEDIVDVKGWQWGGDADPQQAMFASLTNTTVRLYDIR</sequence>
<dbReference type="InterPro" id="IPR011047">
    <property type="entry name" value="Quinoprotein_ADH-like_sf"/>
</dbReference>
<keyword evidence="4" id="KW-0808">Transferase</keyword>
<dbReference type="Proteomes" id="UP001140094">
    <property type="component" value="Unassembled WGS sequence"/>
</dbReference>
<feature type="region of interest" description="Disordered" evidence="2">
    <location>
        <begin position="66"/>
        <end position="117"/>
    </location>
</feature>
<dbReference type="Gene3D" id="2.130.10.10">
    <property type="entry name" value="YVTN repeat-like/Quinoprotein amine dehydrogenase"/>
    <property type="match status" value="1"/>
</dbReference>
<feature type="region of interest" description="Disordered" evidence="2">
    <location>
        <begin position="383"/>
        <end position="405"/>
    </location>
</feature>
<evidence type="ECO:0000313" key="5">
    <source>
        <dbReference type="Proteomes" id="UP001140094"/>
    </source>
</evidence>
<evidence type="ECO:0000256" key="1">
    <source>
        <dbReference type="PROSITE-ProRule" id="PRU00175"/>
    </source>
</evidence>
<dbReference type="EMBL" id="JANBUO010001679">
    <property type="protein sequence ID" value="KAJ2797247.1"/>
    <property type="molecule type" value="Genomic_DNA"/>
</dbReference>
<dbReference type="EC" id="2.3.2.27" evidence="4"/>
<dbReference type="GO" id="GO:0008270">
    <property type="term" value="F:zinc ion binding"/>
    <property type="evidence" value="ECO:0007669"/>
    <property type="project" value="UniProtKB-KW"/>
</dbReference>
<dbReference type="SUPFAM" id="SSF50998">
    <property type="entry name" value="Quinoprotein alcohol dehydrogenase-like"/>
    <property type="match status" value="1"/>
</dbReference>
<accession>A0A9W8LRB0</accession>
<dbReference type="Pfam" id="PF13639">
    <property type="entry name" value="zf-RING_2"/>
    <property type="match status" value="1"/>
</dbReference>
<keyword evidence="5" id="KW-1185">Reference proteome</keyword>
<keyword evidence="1" id="KW-0863">Zinc-finger</keyword>
<dbReference type="SUPFAM" id="SSF57850">
    <property type="entry name" value="RING/U-box"/>
    <property type="match status" value="1"/>
</dbReference>
<evidence type="ECO:0000256" key="2">
    <source>
        <dbReference type="SAM" id="MobiDB-lite"/>
    </source>
</evidence>
<dbReference type="CDD" id="cd16450">
    <property type="entry name" value="mRING-C3HGC3_RFWD3"/>
    <property type="match status" value="1"/>
</dbReference>
<dbReference type="InterPro" id="IPR037381">
    <property type="entry name" value="RFWD3"/>
</dbReference>
<keyword evidence="1" id="KW-0862">Zinc</keyword>
<dbReference type="PROSITE" id="PS50089">
    <property type="entry name" value="ZF_RING_2"/>
    <property type="match status" value="1"/>
</dbReference>
<comment type="caution">
    <text evidence="4">The sequence shown here is derived from an EMBL/GenBank/DDBJ whole genome shotgun (WGS) entry which is preliminary data.</text>
</comment>
<dbReference type="GO" id="GO:0036297">
    <property type="term" value="P:interstrand cross-link repair"/>
    <property type="evidence" value="ECO:0007669"/>
    <property type="project" value="InterPro"/>
</dbReference>
<dbReference type="GO" id="GO:0016567">
    <property type="term" value="P:protein ubiquitination"/>
    <property type="evidence" value="ECO:0007669"/>
    <property type="project" value="InterPro"/>
</dbReference>
<dbReference type="InterPro" id="IPR015943">
    <property type="entry name" value="WD40/YVTN_repeat-like_dom_sf"/>
</dbReference>
<feature type="domain" description="RING-type" evidence="3">
    <location>
        <begin position="236"/>
        <end position="294"/>
    </location>
</feature>
<feature type="region of interest" description="Disordered" evidence="2">
    <location>
        <begin position="158"/>
        <end position="229"/>
    </location>
</feature>
<name>A0A9W8LRB0_9FUNG</name>
<feature type="compositionally biased region" description="Polar residues" evidence="2">
    <location>
        <begin position="29"/>
        <end position="38"/>
    </location>
</feature>
<proteinExistence type="predicted"/>
<feature type="compositionally biased region" description="Basic and acidic residues" evidence="2">
    <location>
        <begin position="218"/>
        <end position="229"/>
    </location>
</feature>
<dbReference type="PANTHER" id="PTHR16047:SF7">
    <property type="entry name" value="E3 UBIQUITIN-PROTEIN LIGASE RFWD3"/>
    <property type="match status" value="1"/>
</dbReference>
<dbReference type="InterPro" id="IPR013083">
    <property type="entry name" value="Znf_RING/FYVE/PHD"/>
</dbReference>
<feature type="compositionally biased region" description="Low complexity" evidence="2">
    <location>
        <begin position="158"/>
        <end position="181"/>
    </location>
</feature>
<organism evidence="4 5">
    <name type="scientific">Coemansia guatemalensis</name>
    <dbReference type="NCBI Taxonomy" id="2761395"/>
    <lineage>
        <taxon>Eukaryota</taxon>
        <taxon>Fungi</taxon>
        <taxon>Fungi incertae sedis</taxon>
        <taxon>Zoopagomycota</taxon>
        <taxon>Kickxellomycotina</taxon>
        <taxon>Kickxellomycetes</taxon>
        <taxon>Kickxellales</taxon>
        <taxon>Kickxellaceae</taxon>
        <taxon>Coemansia</taxon>
    </lineage>
</organism>
<dbReference type="AlphaFoldDB" id="A0A9W8LRB0"/>
<feature type="region of interest" description="Disordered" evidence="2">
    <location>
        <begin position="420"/>
        <end position="440"/>
    </location>
</feature>
<reference evidence="4" key="1">
    <citation type="submission" date="2022-07" db="EMBL/GenBank/DDBJ databases">
        <title>Phylogenomic reconstructions and comparative analyses of Kickxellomycotina fungi.</title>
        <authorList>
            <person name="Reynolds N.K."/>
            <person name="Stajich J.E."/>
            <person name="Barry K."/>
            <person name="Grigoriev I.V."/>
            <person name="Crous P."/>
            <person name="Smith M.E."/>
        </authorList>
    </citation>
    <scope>NUCLEOTIDE SEQUENCE</scope>
    <source>
        <strain evidence="4">NRRL 1565</strain>
    </source>
</reference>
<feature type="region of interest" description="Disordered" evidence="2">
    <location>
        <begin position="1"/>
        <end position="45"/>
    </location>
</feature>
<dbReference type="GO" id="GO:0005634">
    <property type="term" value="C:nucleus"/>
    <property type="evidence" value="ECO:0007669"/>
    <property type="project" value="InterPro"/>
</dbReference>
<keyword evidence="1" id="KW-0479">Metal-binding</keyword>
<gene>
    <name evidence="4" type="primary">RFWD3</name>
    <name evidence="4" type="ORF">H4R20_005252</name>
</gene>
<feature type="non-terminal residue" evidence="4">
    <location>
        <position position="1"/>
    </location>
</feature>
<dbReference type="PANTHER" id="PTHR16047">
    <property type="entry name" value="RFWD3 PROTEIN"/>
    <property type="match status" value="1"/>
</dbReference>
<evidence type="ECO:0000313" key="4">
    <source>
        <dbReference type="EMBL" id="KAJ2797247.1"/>
    </source>
</evidence>
<dbReference type="Gene3D" id="3.30.40.10">
    <property type="entry name" value="Zinc/RING finger domain, C3HC4 (zinc finger)"/>
    <property type="match status" value="1"/>
</dbReference>
<keyword evidence="4" id="KW-0012">Acyltransferase</keyword>
<evidence type="ECO:0000259" key="3">
    <source>
        <dbReference type="PROSITE" id="PS50089"/>
    </source>
</evidence>
<dbReference type="SMART" id="SM00184">
    <property type="entry name" value="RING"/>
    <property type="match status" value="1"/>
</dbReference>
<dbReference type="InterPro" id="IPR001841">
    <property type="entry name" value="Znf_RING"/>
</dbReference>
<protein>
    <submittedName>
        <fullName evidence="4">RING finger and WD repeat domain-containing protein 3</fullName>
        <ecNumber evidence="4">2.3.2.27</ecNumber>
    </submittedName>
</protein>